<evidence type="ECO:0000256" key="1">
    <source>
        <dbReference type="SAM" id="Phobius"/>
    </source>
</evidence>
<evidence type="ECO:0008006" key="4">
    <source>
        <dbReference type="Google" id="ProtNLM"/>
    </source>
</evidence>
<dbReference type="AlphaFoldDB" id="A0A0K1P5B2"/>
<dbReference type="RefSeq" id="WP_075047972.1">
    <property type="nucleotide sequence ID" value="NZ_CP012328.1"/>
</dbReference>
<keyword evidence="1" id="KW-1133">Transmembrane helix</keyword>
<evidence type="ECO:0000313" key="2">
    <source>
        <dbReference type="EMBL" id="AKU79364.1"/>
    </source>
</evidence>
<keyword evidence="1" id="KW-0472">Membrane</keyword>
<dbReference type="EMBL" id="CP012328">
    <property type="protein sequence ID" value="AKU79364.1"/>
    <property type="molecule type" value="Genomic_DNA"/>
</dbReference>
<name>A0A0K1P5B2_9MOLU</name>
<evidence type="ECO:0000313" key="3">
    <source>
        <dbReference type="Proteomes" id="UP000067243"/>
    </source>
</evidence>
<feature type="transmembrane region" description="Helical" evidence="1">
    <location>
        <begin position="72"/>
        <end position="91"/>
    </location>
</feature>
<dbReference type="KEGG" id="stur:STURON_00118"/>
<gene>
    <name evidence="2" type="ORF">STURON_00118</name>
</gene>
<feature type="transmembrane region" description="Helical" evidence="1">
    <location>
        <begin position="42"/>
        <end position="65"/>
    </location>
</feature>
<keyword evidence="1" id="KW-0812">Transmembrane</keyword>
<reference evidence="2 3" key="1">
    <citation type="journal article" date="2015" name="Genome Announc.">
        <title>Complete Genome Sequence of Spiroplasma turonicum Strain Tab4cT, a Parasite of a Horse Fly, Haematopota sp. (Diptera: Tabanidae).</title>
        <authorList>
            <person name="Davis R.E."/>
            <person name="Shao J."/>
            <person name="Zhao Y."/>
            <person name="Gasparich G.E."/>
            <person name="Gaynor B.J."/>
            <person name="Donofrio N."/>
        </authorList>
    </citation>
    <scope>NUCLEOTIDE SEQUENCE [LARGE SCALE GENOMIC DNA]</scope>
    <source>
        <strain evidence="2 3">Tab4c</strain>
    </source>
</reference>
<feature type="transmembrane region" description="Helical" evidence="1">
    <location>
        <begin position="7"/>
        <end position="30"/>
    </location>
</feature>
<feature type="transmembrane region" description="Helical" evidence="1">
    <location>
        <begin position="97"/>
        <end position="116"/>
    </location>
</feature>
<dbReference type="PATRIC" id="fig|216946.3.peg.116"/>
<keyword evidence="3" id="KW-1185">Reference proteome</keyword>
<dbReference type="Proteomes" id="UP000067243">
    <property type="component" value="Chromosome"/>
</dbReference>
<proteinExistence type="predicted"/>
<organism evidence="2 3">
    <name type="scientific">Spiroplasma turonicum</name>
    <dbReference type="NCBI Taxonomy" id="216946"/>
    <lineage>
        <taxon>Bacteria</taxon>
        <taxon>Bacillati</taxon>
        <taxon>Mycoplasmatota</taxon>
        <taxon>Mollicutes</taxon>
        <taxon>Entomoplasmatales</taxon>
        <taxon>Spiroplasmataceae</taxon>
        <taxon>Spiroplasma</taxon>
    </lineage>
</organism>
<accession>A0A0K1P5B2</accession>
<protein>
    <recommendedName>
        <fullName evidence="4">Transporter</fullName>
    </recommendedName>
</protein>
<sequence length="124" mass="14137">MKRSFQIPLYIGLTLAFVINILAMSLVKVISHKTENTLSLSAYVWVFLYCILSIFLLISILIFLLKKADNSKFVCSILSITYGVFTLFSFVTISYLFGIPMAILGILFITIGSIYIHKNKENYY</sequence>